<dbReference type="AlphaFoldDB" id="A0A8T3D6L2"/>
<evidence type="ECO:0000313" key="2">
    <source>
        <dbReference type="EMBL" id="KAI1892321.1"/>
    </source>
</evidence>
<accession>A0A8T3D6L2</accession>
<sequence>MEVLSLVGRELSKTLTRTTPWHPTHSTQRTLFLWCLGLMTWRTHRAVQPPAYPSGSEPGGGHMFQIGADKSPRTPPLAPH</sequence>
<feature type="region of interest" description="Disordered" evidence="1">
    <location>
        <begin position="49"/>
        <end position="80"/>
    </location>
</feature>
<dbReference type="Proteomes" id="UP000829720">
    <property type="component" value="Unassembled WGS sequence"/>
</dbReference>
<proteinExistence type="predicted"/>
<organism evidence="2 3">
    <name type="scientific">Albula goreensis</name>
    <dbReference type="NCBI Taxonomy" id="1534307"/>
    <lineage>
        <taxon>Eukaryota</taxon>
        <taxon>Metazoa</taxon>
        <taxon>Chordata</taxon>
        <taxon>Craniata</taxon>
        <taxon>Vertebrata</taxon>
        <taxon>Euteleostomi</taxon>
        <taxon>Actinopterygii</taxon>
        <taxon>Neopterygii</taxon>
        <taxon>Teleostei</taxon>
        <taxon>Albuliformes</taxon>
        <taxon>Albulidae</taxon>
        <taxon>Albula</taxon>
    </lineage>
</organism>
<name>A0A8T3D6L2_9TELE</name>
<gene>
    <name evidence="2" type="ORF">AGOR_G00132130</name>
</gene>
<reference evidence="2" key="1">
    <citation type="submission" date="2021-01" db="EMBL/GenBank/DDBJ databases">
        <authorList>
            <person name="Zahm M."/>
            <person name="Roques C."/>
            <person name="Cabau C."/>
            <person name="Klopp C."/>
            <person name="Donnadieu C."/>
            <person name="Jouanno E."/>
            <person name="Lampietro C."/>
            <person name="Louis A."/>
            <person name="Herpin A."/>
            <person name="Echchiki A."/>
            <person name="Berthelot C."/>
            <person name="Parey E."/>
            <person name="Roest-Crollius H."/>
            <person name="Braasch I."/>
            <person name="Postlethwait J."/>
            <person name="Bobe J."/>
            <person name="Montfort J."/>
            <person name="Bouchez O."/>
            <person name="Begum T."/>
            <person name="Mejri S."/>
            <person name="Adams A."/>
            <person name="Chen W.-J."/>
            <person name="Guiguen Y."/>
        </authorList>
    </citation>
    <scope>NUCLEOTIDE SEQUENCE</scope>
    <source>
        <tissue evidence="2">Blood</tissue>
    </source>
</reference>
<evidence type="ECO:0000313" key="3">
    <source>
        <dbReference type="Proteomes" id="UP000829720"/>
    </source>
</evidence>
<keyword evidence="3" id="KW-1185">Reference proteome</keyword>
<evidence type="ECO:0000256" key="1">
    <source>
        <dbReference type="SAM" id="MobiDB-lite"/>
    </source>
</evidence>
<protein>
    <submittedName>
        <fullName evidence="2">Uncharacterized protein</fullName>
    </submittedName>
</protein>
<comment type="caution">
    <text evidence="2">The sequence shown here is derived from an EMBL/GenBank/DDBJ whole genome shotgun (WGS) entry which is preliminary data.</text>
</comment>
<dbReference type="EMBL" id="JAERUA010000012">
    <property type="protein sequence ID" value="KAI1892321.1"/>
    <property type="molecule type" value="Genomic_DNA"/>
</dbReference>